<comment type="caution">
    <text evidence="2">The sequence shown here is derived from an EMBL/GenBank/DDBJ whole genome shotgun (WGS) entry which is preliminary data.</text>
</comment>
<dbReference type="AlphaFoldDB" id="A0A1F4S3Y8"/>
<feature type="transmembrane region" description="Helical" evidence="1">
    <location>
        <begin position="351"/>
        <end position="371"/>
    </location>
</feature>
<feature type="transmembrane region" description="Helical" evidence="1">
    <location>
        <begin position="383"/>
        <end position="410"/>
    </location>
</feature>
<keyword evidence="1" id="KW-1133">Transmembrane helix</keyword>
<keyword evidence="1" id="KW-0472">Membrane</keyword>
<organism evidence="2 3">
    <name type="scientific">candidate division WOR-1 bacterium RIFOXYB2_FULL_36_35</name>
    <dbReference type="NCBI Taxonomy" id="1802578"/>
    <lineage>
        <taxon>Bacteria</taxon>
        <taxon>Bacillati</taxon>
        <taxon>Saganbacteria</taxon>
    </lineage>
</organism>
<dbReference type="EMBL" id="MEUA01000024">
    <property type="protein sequence ID" value="OGC15152.1"/>
    <property type="molecule type" value="Genomic_DNA"/>
</dbReference>
<evidence type="ECO:0000256" key="1">
    <source>
        <dbReference type="SAM" id="Phobius"/>
    </source>
</evidence>
<keyword evidence="1" id="KW-0812">Transmembrane</keyword>
<protein>
    <submittedName>
        <fullName evidence="2">Uncharacterized protein</fullName>
    </submittedName>
</protein>
<evidence type="ECO:0000313" key="2">
    <source>
        <dbReference type="EMBL" id="OGC15152.1"/>
    </source>
</evidence>
<dbReference type="Proteomes" id="UP000177905">
    <property type="component" value="Unassembled WGS sequence"/>
</dbReference>
<evidence type="ECO:0000313" key="3">
    <source>
        <dbReference type="Proteomes" id="UP000177905"/>
    </source>
</evidence>
<sequence>MINFMTPIKTRISSLFGINRGQFCAEFKTPESRLNQLIAGNSGHERNLLEVMYRQGIYDGEARTFAGVKESDFSIKLSGAKLGEVFLAWGSEAYFNESQSAQTILQYFTGIERKKSIFEGFSNLLWSLAPQNRGERAYAQFALRTSRTLKALYYLSTEYTNHEDVVGTTKRPRVDFYGDGSGSPREVKLLLQKGFLSGRLDKDFFTNMADQMESLVETGMRECVSLSKEEITLYHDIAQLIRDMAGQRRIIDHSEIISLISRFENLPKFEQFSVSRRYRRLQKRYNRVLTELKNVVSATVAVLESKKASEEFAEEDYIKAQEHLLKFTKRSILSIKDLMGEIRLKDKNIALGLRLNAAFWIAFSTFGYISYRTQMMTSSWSTITATVTVFLANLFLMLPEVLLIGMGCWYQGSVFTGAKKVFVEGWQPMTRESLSDEPAHRPSFAYFLTLAGADPSAAEHNIKEHAKACMCYGENSQVFVAALSSMAFHWLAETGYVREGTEICAKYAMVKEILNDVQGLSNLTRNDLASAIVYEHVPVDSLHQRPYVIQRCAGFAREPHRLAEYKIGGIGRYLAARFAEENKENPAGLYQFSMTHEELVDWLIGVDIDPVKADSIAAGMLWDINSLMRWSTIAGFFGLIFRGNGLTEEGNRRLSEAIQNEFGLAPDDAEGVIAKITNAAENIKVCAAEVTGRRDLTPHSRGVRLKKRREAFNLVYEAMAEFAKNARTYSMMPGTLGKRLHHIVQDKMFFQKGVSWQRILARELPLAGTLYGLFKPTKKIADEIARGVNDLYKISGRIEADIEKESVVSYEEAEASAWFERRAEILEVVTQVGARYGLTLQEIDDIANGIIPSIESFYGFKKVAAFELANFMADKLSQNPTASFEDFLKFVFLFPGGDNAGGVNIGLAVILGYGAMDLNIDTSSLLFKNIQAILESTVDPKEERDNLIKALQVNFREAPVAGITGSVTASLPIATEIVDNYIKYHEETIGKMRKAFDLMRDNVPPKIRFSLDSDRVGEEVWI</sequence>
<gene>
    <name evidence="2" type="ORF">A2290_08800</name>
</gene>
<accession>A0A1F4S3Y8</accession>
<name>A0A1F4S3Y8_UNCSA</name>
<proteinExistence type="predicted"/>
<reference evidence="2 3" key="1">
    <citation type="journal article" date="2016" name="Nat. Commun.">
        <title>Thousands of microbial genomes shed light on interconnected biogeochemical processes in an aquifer system.</title>
        <authorList>
            <person name="Anantharaman K."/>
            <person name="Brown C.T."/>
            <person name="Hug L.A."/>
            <person name="Sharon I."/>
            <person name="Castelle C.J."/>
            <person name="Probst A.J."/>
            <person name="Thomas B.C."/>
            <person name="Singh A."/>
            <person name="Wilkins M.J."/>
            <person name="Karaoz U."/>
            <person name="Brodie E.L."/>
            <person name="Williams K.H."/>
            <person name="Hubbard S.S."/>
            <person name="Banfield J.F."/>
        </authorList>
    </citation>
    <scope>NUCLEOTIDE SEQUENCE [LARGE SCALE GENOMIC DNA]</scope>
</reference>